<protein>
    <submittedName>
        <fullName evidence="1">Unannotated protein</fullName>
    </submittedName>
</protein>
<gene>
    <name evidence="1" type="ORF">UFOPK1762_02122</name>
</gene>
<evidence type="ECO:0000313" key="1">
    <source>
        <dbReference type="EMBL" id="CAB4603939.1"/>
    </source>
</evidence>
<proteinExistence type="predicted"/>
<accession>A0A6J6GVZ3</accession>
<organism evidence="1">
    <name type="scientific">freshwater metagenome</name>
    <dbReference type="NCBI Taxonomy" id="449393"/>
    <lineage>
        <taxon>unclassified sequences</taxon>
        <taxon>metagenomes</taxon>
        <taxon>ecological metagenomes</taxon>
    </lineage>
</organism>
<reference evidence="1" key="1">
    <citation type="submission" date="2020-05" db="EMBL/GenBank/DDBJ databases">
        <authorList>
            <person name="Chiriac C."/>
            <person name="Salcher M."/>
            <person name="Ghai R."/>
            <person name="Kavagutti S V."/>
        </authorList>
    </citation>
    <scope>NUCLEOTIDE SEQUENCE</scope>
</reference>
<sequence length="94" mass="10103">MTIGAKSMTGDETCRRSDVDPALKDADHVVNIRPLGVIDHAVGVQTQKSVDVVSRENPDGIDPAELAHVATHLFGPPRVTADDLEPRIRDSGDH</sequence>
<name>A0A6J6GVZ3_9ZZZZ</name>
<dbReference type="AlphaFoldDB" id="A0A6J6GVZ3"/>
<dbReference type="EMBL" id="CAEZTY010000169">
    <property type="protein sequence ID" value="CAB4603939.1"/>
    <property type="molecule type" value="Genomic_DNA"/>
</dbReference>